<dbReference type="InterPro" id="IPR010970">
    <property type="entry name" value="Cys_dSase_SufS"/>
</dbReference>
<dbReference type="RefSeq" id="WP_308730845.1">
    <property type="nucleotide sequence ID" value="NZ_JAJEQN010000001.1"/>
</dbReference>
<dbReference type="Proteomes" id="UP001198200">
    <property type="component" value="Unassembled WGS sequence"/>
</dbReference>
<keyword evidence="4 8" id="KW-0808">Transferase</keyword>
<proteinExistence type="inferred from homology"/>
<dbReference type="CDD" id="cd06453">
    <property type="entry name" value="SufS_like"/>
    <property type="match status" value="1"/>
</dbReference>
<comment type="similarity">
    <text evidence="2 8">Belongs to the class-V pyridoxal-phosphate-dependent aminotransferase family. Csd subfamily.</text>
</comment>
<dbReference type="EMBL" id="JAJEQN010000001">
    <property type="protein sequence ID" value="MCC2220160.1"/>
    <property type="molecule type" value="Genomic_DNA"/>
</dbReference>
<keyword evidence="11" id="KW-1185">Reference proteome</keyword>
<dbReference type="PANTHER" id="PTHR43586">
    <property type="entry name" value="CYSTEINE DESULFURASE"/>
    <property type="match status" value="1"/>
</dbReference>
<evidence type="ECO:0000256" key="3">
    <source>
        <dbReference type="ARBA" id="ARBA00012239"/>
    </source>
</evidence>
<evidence type="ECO:0000259" key="9">
    <source>
        <dbReference type="Pfam" id="PF00266"/>
    </source>
</evidence>
<dbReference type="Gene3D" id="3.40.640.10">
    <property type="entry name" value="Type I PLP-dependent aspartate aminotransferase-like (Major domain)"/>
    <property type="match status" value="1"/>
</dbReference>
<dbReference type="PANTHER" id="PTHR43586:SF8">
    <property type="entry name" value="CYSTEINE DESULFURASE 1, CHLOROPLASTIC"/>
    <property type="match status" value="1"/>
</dbReference>
<dbReference type="GO" id="GO:0031071">
    <property type="term" value="F:cysteine desulfurase activity"/>
    <property type="evidence" value="ECO:0007669"/>
    <property type="project" value="UniProtKB-UniRule"/>
</dbReference>
<dbReference type="SUPFAM" id="SSF53383">
    <property type="entry name" value="PLP-dependent transferases"/>
    <property type="match status" value="1"/>
</dbReference>
<accession>A0AAE3E1P3</accession>
<evidence type="ECO:0000313" key="11">
    <source>
        <dbReference type="Proteomes" id="UP001198200"/>
    </source>
</evidence>
<dbReference type="InterPro" id="IPR000192">
    <property type="entry name" value="Aminotrans_V_dom"/>
</dbReference>
<dbReference type="GO" id="GO:0030170">
    <property type="term" value="F:pyridoxal phosphate binding"/>
    <property type="evidence" value="ECO:0007669"/>
    <property type="project" value="UniProtKB-UniRule"/>
</dbReference>
<dbReference type="InterPro" id="IPR020578">
    <property type="entry name" value="Aminotrans_V_PyrdxlP_BS"/>
</dbReference>
<evidence type="ECO:0000256" key="2">
    <source>
        <dbReference type="ARBA" id="ARBA00010447"/>
    </source>
</evidence>
<dbReference type="GO" id="GO:0006534">
    <property type="term" value="P:cysteine metabolic process"/>
    <property type="evidence" value="ECO:0007669"/>
    <property type="project" value="UniProtKB-UniRule"/>
</dbReference>
<comment type="catalytic activity">
    <reaction evidence="6 8">
        <text>(sulfur carrier)-H + L-cysteine = (sulfur carrier)-SH + L-alanine</text>
        <dbReference type="Rhea" id="RHEA:43892"/>
        <dbReference type="Rhea" id="RHEA-COMP:14737"/>
        <dbReference type="Rhea" id="RHEA-COMP:14739"/>
        <dbReference type="ChEBI" id="CHEBI:29917"/>
        <dbReference type="ChEBI" id="CHEBI:35235"/>
        <dbReference type="ChEBI" id="CHEBI:57972"/>
        <dbReference type="ChEBI" id="CHEBI:64428"/>
        <dbReference type="EC" id="2.8.1.7"/>
    </reaction>
</comment>
<dbReference type="AlphaFoldDB" id="A0AAE3E1P3"/>
<organism evidence="10 11">
    <name type="scientific">Anthropogastromicrobium aceti</name>
    <dbReference type="NCBI Taxonomy" id="2981768"/>
    <lineage>
        <taxon>Bacteria</taxon>
        <taxon>Bacillati</taxon>
        <taxon>Bacillota</taxon>
        <taxon>Clostridia</taxon>
        <taxon>Lachnospirales</taxon>
        <taxon>Lachnospiraceae</taxon>
        <taxon>Anthropogastromicrobium</taxon>
    </lineage>
</organism>
<keyword evidence="5 8" id="KW-0663">Pyridoxal phosphate</keyword>
<sequence length="412" mass="45684">MTTEERKAEDARFRQEYPLFAQYPELIYLDNAATTQKPSCVIQAESAFYEKYNANPFRGVYELAEFATEHYEEARAEVAKLLHANADEIVFTRNASESLNLIAYSLGNLVLRPGDEVLVSIMEHHSNLLVWQQAAKRTGATLRYLDCTQDGKITAEMVEAAITDKTKIFAVTQISNVLGWKNDIKSFAEICHRKGCLIVADGAQSVPHIEVDVKALDVDFLAFSGHKMMGPMGIGALYGKKELLESMPPFLFGGEMIDTVTREGAVYAPVPHKFEAGTVNAAGAVGLMAAIRYLKEIGFDTIERREAELTQYAVKRLLAIPGVHILGSQDPSEHHSIVTFLVDNVHPHDVASILDMDHIAVRAGHHCAQPLLQHLNTSATTRASFAFYNTMEEVDALAESLAQVRRRMGYVD</sequence>
<feature type="domain" description="Aminotransferase class V" evidence="9">
    <location>
        <begin position="27"/>
        <end position="397"/>
    </location>
</feature>
<gene>
    <name evidence="10" type="ORF">LKD48_00660</name>
</gene>
<protein>
    <recommendedName>
        <fullName evidence="3 8">Cysteine desulfurase</fullName>
        <ecNumber evidence="3 8">2.8.1.7</ecNumber>
    </recommendedName>
</protein>
<comment type="cofactor">
    <cofactor evidence="1 7">
        <name>pyridoxal 5'-phosphate</name>
        <dbReference type="ChEBI" id="CHEBI:597326"/>
    </cofactor>
</comment>
<evidence type="ECO:0000256" key="4">
    <source>
        <dbReference type="ARBA" id="ARBA00022679"/>
    </source>
</evidence>
<dbReference type="InterPro" id="IPR016454">
    <property type="entry name" value="Cysteine_dSase"/>
</dbReference>
<dbReference type="InterPro" id="IPR015421">
    <property type="entry name" value="PyrdxlP-dep_Trfase_major"/>
</dbReference>
<name>A0AAE3E1P3_9FIRM</name>
<reference evidence="10 11" key="1">
    <citation type="submission" date="2021-10" db="EMBL/GenBank/DDBJ databases">
        <title>Anaerobic single-cell dispensing facilitates the cultivation of human gut bacteria.</title>
        <authorList>
            <person name="Afrizal A."/>
        </authorList>
    </citation>
    <scope>NUCLEOTIDE SEQUENCE [LARGE SCALE GENOMIC DNA]</scope>
    <source>
        <strain evidence="10 11">CLA-AA-H224</strain>
    </source>
</reference>
<comment type="caution">
    <text evidence="10">The sequence shown here is derived from an EMBL/GenBank/DDBJ whole genome shotgun (WGS) entry which is preliminary data.</text>
</comment>
<dbReference type="PROSITE" id="PS00595">
    <property type="entry name" value="AA_TRANSFER_CLASS_5"/>
    <property type="match status" value="1"/>
</dbReference>
<evidence type="ECO:0000313" key="10">
    <source>
        <dbReference type="EMBL" id="MCC2220160.1"/>
    </source>
</evidence>
<dbReference type="NCBIfam" id="TIGR01979">
    <property type="entry name" value="sufS"/>
    <property type="match status" value="1"/>
</dbReference>
<dbReference type="EC" id="2.8.1.7" evidence="3 8"/>
<evidence type="ECO:0000256" key="6">
    <source>
        <dbReference type="ARBA" id="ARBA00050776"/>
    </source>
</evidence>
<evidence type="ECO:0000256" key="5">
    <source>
        <dbReference type="ARBA" id="ARBA00022898"/>
    </source>
</evidence>
<dbReference type="InterPro" id="IPR015422">
    <property type="entry name" value="PyrdxlP-dep_Trfase_small"/>
</dbReference>
<comment type="function">
    <text evidence="8">Catalyzes the removal of elemental sulfur and selenium atoms from L-cysteine, L-cystine, L-selenocysteine, and L-selenocystine to produce L-alanine.</text>
</comment>
<dbReference type="Pfam" id="PF00266">
    <property type="entry name" value="Aminotran_5"/>
    <property type="match status" value="1"/>
</dbReference>
<dbReference type="InterPro" id="IPR015424">
    <property type="entry name" value="PyrdxlP-dep_Trfase"/>
</dbReference>
<evidence type="ECO:0000256" key="7">
    <source>
        <dbReference type="RuleBase" id="RU004504"/>
    </source>
</evidence>
<evidence type="ECO:0000256" key="8">
    <source>
        <dbReference type="RuleBase" id="RU004506"/>
    </source>
</evidence>
<dbReference type="Gene3D" id="3.90.1150.10">
    <property type="entry name" value="Aspartate Aminotransferase, domain 1"/>
    <property type="match status" value="1"/>
</dbReference>
<dbReference type="PIRSF" id="PIRSF005572">
    <property type="entry name" value="NifS"/>
    <property type="match status" value="1"/>
</dbReference>
<evidence type="ECO:0000256" key="1">
    <source>
        <dbReference type="ARBA" id="ARBA00001933"/>
    </source>
</evidence>